<feature type="region of interest" description="Disordered" evidence="1">
    <location>
        <begin position="1"/>
        <end position="26"/>
    </location>
</feature>
<proteinExistence type="predicted"/>
<reference evidence="3 4" key="1">
    <citation type="submission" date="2020-08" db="EMBL/GenBank/DDBJ databases">
        <title>Sequencing the genomes of 1000 actinobacteria strains.</title>
        <authorList>
            <person name="Klenk H.-P."/>
        </authorList>
    </citation>
    <scope>NUCLEOTIDE SEQUENCE [LARGE SCALE GENOMIC DNA]</scope>
    <source>
        <strain evidence="3 4">DSM 46659</strain>
    </source>
</reference>
<gene>
    <name evidence="3" type="ORF">HNR23_002483</name>
</gene>
<dbReference type="EMBL" id="JACHDS010000001">
    <property type="protein sequence ID" value="MBB6172423.1"/>
    <property type="molecule type" value="Genomic_DNA"/>
</dbReference>
<comment type="caution">
    <text evidence="3">The sequence shown here is derived from an EMBL/GenBank/DDBJ whole genome shotgun (WGS) entry which is preliminary data.</text>
</comment>
<dbReference type="AlphaFoldDB" id="A0A7W9YHV4"/>
<accession>A0A7W9YHV4</accession>
<dbReference type="InterPro" id="IPR007278">
    <property type="entry name" value="DUF397"/>
</dbReference>
<dbReference type="Pfam" id="PF04149">
    <property type="entry name" value="DUF397"/>
    <property type="match status" value="1"/>
</dbReference>
<keyword evidence="4" id="KW-1185">Reference proteome</keyword>
<name>A0A7W9YHV4_9ACTN</name>
<feature type="domain" description="DUF397" evidence="2">
    <location>
        <begin position="34"/>
        <end position="86"/>
    </location>
</feature>
<evidence type="ECO:0000259" key="2">
    <source>
        <dbReference type="Pfam" id="PF04149"/>
    </source>
</evidence>
<dbReference type="Proteomes" id="UP000546642">
    <property type="component" value="Unassembled WGS sequence"/>
</dbReference>
<evidence type="ECO:0000313" key="4">
    <source>
        <dbReference type="Proteomes" id="UP000546642"/>
    </source>
</evidence>
<sequence>MSTDSAVVSEGAGRGESACTSGAERAEKVPPVRSWWKSSYSNDGEGCLEVSRTSRPIVLIRDSTDPLGTVIGIGVDAWQEFLSGLRMGDFGAAD</sequence>
<protein>
    <recommendedName>
        <fullName evidence="2">DUF397 domain-containing protein</fullName>
    </recommendedName>
</protein>
<dbReference type="RefSeq" id="WP_184075722.1">
    <property type="nucleotide sequence ID" value="NZ_JACHDS010000001.1"/>
</dbReference>
<organism evidence="3 4">
    <name type="scientific">Nocardiopsis mwathae</name>
    <dbReference type="NCBI Taxonomy" id="1472723"/>
    <lineage>
        <taxon>Bacteria</taxon>
        <taxon>Bacillati</taxon>
        <taxon>Actinomycetota</taxon>
        <taxon>Actinomycetes</taxon>
        <taxon>Streptosporangiales</taxon>
        <taxon>Nocardiopsidaceae</taxon>
        <taxon>Nocardiopsis</taxon>
    </lineage>
</organism>
<evidence type="ECO:0000256" key="1">
    <source>
        <dbReference type="SAM" id="MobiDB-lite"/>
    </source>
</evidence>
<evidence type="ECO:0000313" key="3">
    <source>
        <dbReference type="EMBL" id="MBB6172423.1"/>
    </source>
</evidence>